<dbReference type="CDD" id="cd00560">
    <property type="entry name" value="PanC"/>
    <property type="match status" value="1"/>
</dbReference>
<evidence type="ECO:0000256" key="7">
    <source>
        <dbReference type="ARBA" id="ARBA00048258"/>
    </source>
</evidence>
<evidence type="ECO:0000256" key="6">
    <source>
        <dbReference type="ARBA" id="ARBA00022840"/>
    </source>
</evidence>
<keyword evidence="6 8" id="KW-0067">ATP-binding</keyword>
<gene>
    <name evidence="8 9" type="primary">panC</name>
    <name evidence="9" type="ORF">KL86DYS2_13259</name>
</gene>
<dbReference type="NCBIfam" id="TIGR00125">
    <property type="entry name" value="cyt_tran_rel"/>
    <property type="match status" value="1"/>
</dbReference>
<dbReference type="FunFam" id="3.40.50.620:FF:000013">
    <property type="entry name" value="Pantothenate synthetase"/>
    <property type="match status" value="1"/>
</dbReference>
<comment type="subunit">
    <text evidence="8">Homodimer.</text>
</comment>
<comment type="miscellaneous">
    <text evidence="8">The reaction proceeds by a bi uni uni bi ping pong mechanism.</text>
</comment>
<organism evidence="9">
    <name type="scientific">uncultured Dysgonomonas sp</name>
    <dbReference type="NCBI Taxonomy" id="206096"/>
    <lineage>
        <taxon>Bacteria</taxon>
        <taxon>Pseudomonadati</taxon>
        <taxon>Bacteroidota</taxon>
        <taxon>Bacteroidia</taxon>
        <taxon>Bacteroidales</taxon>
        <taxon>Dysgonomonadaceae</taxon>
        <taxon>Dysgonomonas</taxon>
        <taxon>environmental samples</taxon>
    </lineage>
</organism>
<dbReference type="GO" id="GO:0005524">
    <property type="term" value="F:ATP binding"/>
    <property type="evidence" value="ECO:0007669"/>
    <property type="project" value="UniProtKB-KW"/>
</dbReference>
<sequence>MRLLNTVKEVQDVVAPLRLKDKKIGFVPTMGALHNGHISLVKQCIADNDISIVSIFVNPTQFNNKEDLVKYPRNLEQDCLFLEKAGVDFVFAPSEKEIYPEPDTREFDFGQIDKVMEGVHRPGHFNGVAQVVSRLFDIVKPDKAYFGEKDFQQLAVIRAMVKQLELPVQIIPMPIVREPSGLALSSRNERLNAAQKQVAVNISKTLFESKEWMQSQTVKEVIDKVTNQLNSHEELSVEYYEIVDGDSLQSVNNWQESDYIVGCIAVFCGDVRLIDNIVYKAKA</sequence>
<dbReference type="Gene3D" id="3.30.1300.10">
    <property type="entry name" value="Pantoate-beta-alanine ligase, C-terminal domain"/>
    <property type="match status" value="1"/>
</dbReference>
<protein>
    <recommendedName>
        <fullName evidence="8">Pantothenate synthetase</fullName>
        <shortName evidence="8">PS</shortName>
        <ecNumber evidence="8">6.3.2.1</ecNumber>
    </recommendedName>
    <alternativeName>
        <fullName evidence="8">Pantoate--beta-alanine ligase</fullName>
    </alternativeName>
    <alternativeName>
        <fullName evidence="8">Pantoate-activating enzyme</fullName>
    </alternativeName>
</protein>
<feature type="binding site" evidence="8">
    <location>
        <position position="176"/>
    </location>
    <ligand>
        <name>ATP</name>
        <dbReference type="ChEBI" id="CHEBI:30616"/>
    </ligand>
</feature>
<comment type="function">
    <text evidence="8">Catalyzes the condensation of pantoate with beta-alanine in an ATP-dependent reaction via a pantoyl-adenylate intermediate.</text>
</comment>
<dbReference type="AlphaFoldDB" id="A0A212K8Y0"/>
<keyword evidence="8" id="KW-0963">Cytoplasm</keyword>
<keyword evidence="3 8" id="KW-0436">Ligase</keyword>
<dbReference type="PANTHER" id="PTHR21299:SF1">
    <property type="entry name" value="PANTOATE--BETA-ALANINE LIGASE"/>
    <property type="match status" value="1"/>
</dbReference>
<dbReference type="EC" id="6.3.2.1" evidence="8"/>
<dbReference type="UniPathway" id="UPA00028">
    <property type="reaction ID" value="UER00005"/>
</dbReference>
<evidence type="ECO:0000313" key="9">
    <source>
        <dbReference type="EMBL" id="SBW07975.1"/>
    </source>
</evidence>
<evidence type="ECO:0000256" key="2">
    <source>
        <dbReference type="ARBA" id="ARBA00009256"/>
    </source>
</evidence>
<keyword evidence="5 8" id="KW-0547">Nucleotide-binding</keyword>
<dbReference type="HAMAP" id="MF_00158">
    <property type="entry name" value="PanC"/>
    <property type="match status" value="1"/>
</dbReference>
<feature type="binding site" evidence="8">
    <location>
        <position position="153"/>
    </location>
    <ligand>
        <name>(R)-pantoate</name>
        <dbReference type="ChEBI" id="CHEBI:15980"/>
    </ligand>
</feature>
<feature type="binding site" evidence="8">
    <location>
        <position position="61"/>
    </location>
    <ligand>
        <name>(R)-pantoate</name>
        <dbReference type="ChEBI" id="CHEBI:15980"/>
    </ligand>
</feature>
<dbReference type="PANTHER" id="PTHR21299">
    <property type="entry name" value="CYTIDYLATE KINASE/PANTOATE-BETA-ALANINE LIGASE"/>
    <property type="match status" value="1"/>
</dbReference>
<dbReference type="GO" id="GO:0005829">
    <property type="term" value="C:cytosol"/>
    <property type="evidence" value="ECO:0007669"/>
    <property type="project" value="TreeGrafter"/>
</dbReference>
<evidence type="ECO:0000256" key="8">
    <source>
        <dbReference type="HAMAP-Rule" id="MF_00158"/>
    </source>
</evidence>
<evidence type="ECO:0000256" key="1">
    <source>
        <dbReference type="ARBA" id="ARBA00004990"/>
    </source>
</evidence>
<dbReference type="GO" id="GO:0004592">
    <property type="term" value="F:pantoate-beta-alanine ligase activity"/>
    <property type="evidence" value="ECO:0007669"/>
    <property type="project" value="UniProtKB-UniRule"/>
</dbReference>
<dbReference type="SUPFAM" id="SSF52374">
    <property type="entry name" value="Nucleotidylyl transferase"/>
    <property type="match status" value="1"/>
</dbReference>
<reference evidence="9" key="1">
    <citation type="submission" date="2016-04" db="EMBL/GenBank/DDBJ databases">
        <authorList>
            <person name="Evans L.H."/>
            <person name="Alamgir A."/>
            <person name="Owens N."/>
            <person name="Weber N.D."/>
            <person name="Virtaneva K."/>
            <person name="Barbian K."/>
            <person name="Babar A."/>
            <person name="Rosenke K."/>
        </authorList>
    </citation>
    <scope>NUCLEOTIDE SEQUENCE</scope>
    <source>
        <strain evidence="9">86-2</strain>
    </source>
</reference>
<feature type="binding site" evidence="8">
    <location>
        <begin position="147"/>
        <end position="150"/>
    </location>
    <ligand>
        <name>ATP</name>
        <dbReference type="ChEBI" id="CHEBI:30616"/>
    </ligand>
</feature>
<feature type="active site" description="Proton donor" evidence="8">
    <location>
        <position position="37"/>
    </location>
</feature>
<feature type="binding site" evidence="8">
    <location>
        <position position="61"/>
    </location>
    <ligand>
        <name>beta-alanine</name>
        <dbReference type="ChEBI" id="CHEBI:57966"/>
    </ligand>
</feature>
<dbReference type="NCBIfam" id="TIGR00018">
    <property type="entry name" value="panC"/>
    <property type="match status" value="1"/>
</dbReference>
<accession>A0A212K8Y0</accession>
<feature type="binding site" evidence="8">
    <location>
        <begin position="184"/>
        <end position="187"/>
    </location>
    <ligand>
        <name>ATP</name>
        <dbReference type="ChEBI" id="CHEBI:30616"/>
    </ligand>
</feature>
<dbReference type="Pfam" id="PF02569">
    <property type="entry name" value="Pantoate_ligase"/>
    <property type="match status" value="1"/>
</dbReference>
<comment type="similarity">
    <text evidence="2 8">Belongs to the pantothenate synthetase family.</text>
</comment>
<evidence type="ECO:0000256" key="3">
    <source>
        <dbReference type="ARBA" id="ARBA00022598"/>
    </source>
</evidence>
<comment type="subcellular location">
    <subcellularLocation>
        <location evidence="8">Cytoplasm</location>
    </subcellularLocation>
</comment>
<proteinExistence type="inferred from homology"/>
<comment type="pathway">
    <text evidence="1 8">Cofactor biosynthesis; (R)-pantothenate biosynthesis; (R)-pantothenate from (R)-pantoate and beta-alanine: step 1/1.</text>
</comment>
<dbReference type="Gene3D" id="3.40.50.620">
    <property type="entry name" value="HUPs"/>
    <property type="match status" value="1"/>
</dbReference>
<evidence type="ECO:0000256" key="4">
    <source>
        <dbReference type="ARBA" id="ARBA00022655"/>
    </source>
</evidence>
<keyword evidence="4 8" id="KW-0566">Pantothenate biosynthesis</keyword>
<dbReference type="EMBL" id="FLUL01000001">
    <property type="protein sequence ID" value="SBW07975.1"/>
    <property type="molecule type" value="Genomic_DNA"/>
</dbReference>
<dbReference type="InterPro" id="IPR042176">
    <property type="entry name" value="Pantoate_ligase_C"/>
</dbReference>
<dbReference type="InterPro" id="IPR003721">
    <property type="entry name" value="Pantoate_ligase"/>
</dbReference>
<comment type="catalytic activity">
    <reaction evidence="7 8">
        <text>(R)-pantoate + beta-alanine + ATP = (R)-pantothenate + AMP + diphosphate + H(+)</text>
        <dbReference type="Rhea" id="RHEA:10912"/>
        <dbReference type="ChEBI" id="CHEBI:15378"/>
        <dbReference type="ChEBI" id="CHEBI:15980"/>
        <dbReference type="ChEBI" id="CHEBI:29032"/>
        <dbReference type="ChEBI" id="CHEBI:30616"/>
        <dbReference type="ChEBI" id="CHEBI:33019"/>
        <dbReference type="ChEBI" id="CHEBI:57966"/>
        <dbReference type="ChEBI" id="CHEBI:456215"/>
        <dbReference type="EC" id="6.3.2.1"/>
    </reaction>
</comment>
<dbReference type="InterPro" id="IPR014729">
    <property type="entry name" value="Rossmann-like_a/b/a_fold"/>
</dbReference>
<dbReference type="RefSeq" id="WP_296951857.1">
    <property type="nucleotide sequence ID" value="NZ_LT599021.1"/>
</dbReference>
<dbReference type="InterPro" id="IPR004821">
    <property type="entry name" value="Cyt_trans-like"/>
</dbReference>
<name>A0A212K8Y0_9BACT</name>
<evidence type="ECO:0000256" key="5">
    <source>
        <dbReference type="ARBA" id="ARBA00022741"/>
    </source>
</evidence>
<dbReference type="GO" id="GO:0015940">
    <property type="term" value="P:pantothenate biosynthetic process"/>
    <property type="evidence" value="ECO:0007669"/>
    <property type="project" value="UniProtKB-UniRule"/>
</dbReference>
<feature type="binding site" evidence="8">
    <location>
        <begin position="30"/>
        <end position="37"/>
    </location>
    <ligand>
        <name>ATP</name>
        <dbReference type="ChEBI" id="CHEBI:30616"/>
    </ligand>
</feature>